<dbReference type="SUPFAM" id="SSF53756">
    <property type="entry name" value="UDP-Glycosyltransferase/glycogen phosphorylase"/>
    <property type="match status" value="1"/>
</dbReference>
<dbReference type="Pfam" id="PF00201">
    <property type="entry name" value="UDPGT"/>
    <property type="match status" value="1"/>
</dbReference>
<comment type="similarity">
    <text evidence="1">Belongs to the UDP-glycosyltransferase family.</text>
</comment>
<evidence type="ECO:0000313" key="4">
    <source>
        <dbReference type="EMBL" id="KAK1898216.1"/>
    </source>
</evidence>
<sequence>MMGENQKVVAQLVVSIFENKTLIKELQETGYDMFLTDPAFPGHPKTKVFVTHGGTNGIYEAIYHGVPVLGIPLIFDQYDNMTKKSTSKSKNE</sequence>
<reference evidence="4" key="1">
    <citation type="submission" date="2023-04" db="EMBL/GenBank/DDBJ databases">
        <title>Chromosome-level genome of Chaenocephalus aceratus.</title>
        <authorList>
            <person name="Park H."/>
        </authorList>
    </citation>
    <scope>NUCLEOTIDE SEQUENCE</scope>
    <source>
        <strain evidence="4">DE</strain>
        <tissue evidence="4">Muscle</tissue>
    </source>
</reference>
<dbReference type="Proteomes" id="UP001228049">
    <property type="component" value="Unassembled WGS sequence"/>
</dbReference>
<gene>
    <name evidence="4" type="ORF">KUDE01_017742</name>
</gene>
<dbReference type="EMBL" id="JASDAP010000008">
    <property type="protein sequence ID" value="KAK1898216.1"/>
    <property type="molecule type" value="Genomic_DNA"/>
</dbReference>
<evidence type="ECO:0000256" key="2">
    <source>
        <dbReference type="ARBA" id="ARBA00022676"/>
    </source>
</evidence>
<keyword evidence="3" id="KW-0808">Transferase</keyword>
<dbReference type="GO" id="GO:0008194">
    <property type="term" value="F:UDP-glycosyltransferase activity"/>
    <property type="evidence" value="ECO:0007669"/>
    <property type="project" value="InterPro"/>
</dbReference>
<dbReference type="InterPro" id="IPR002213">
    <property type="entry name" value="UDP_glucos_trans"/>
</dbReference>
<dbReference type="InterPro" id="IPR050271">
    <property type="entry name" value="UDP-glycosyltransferase"/>
</dbReference>
<dbReference type="Gene3D" id="3.40.50.2000">
    <property type="entry name" value="Glycogen Phosphorylase B"/>
    <property type="match status" value="1"/>
</dbReference>
<accession>A0AAD9CCI4</accession>
<comment type="caution">
    <text evidence="4">The sequence shown here is derived from an EMBL/GenBank/DDBJ whole genome shotgun (WGS) entry which is preliminary data.</text>
</comment>
<evidence type="ECO:0000256" key="3">
    <source>
        <dbReference type="ARBA" id="ARBA00022679"/>
    </source>
</evidence>
<organism evidence="4 5">
    <name type="scientific">Dissostichus eleginoides</name>
    <name type="common">Patagonian toothfish</name>
    <name type="synonym">Dissostichus amissus</name>
    <dbReference type="NCBI Taxonomy" id="100907"/>
    <lineage>
        <taxon>Eukaryota</taxon>
        <taxon>Metazoa</taxon>
        <taxon>Chordata</taxon>
        <taxon>Craniata</taxon>
        <taxon>Vertebrata</taxon>
        <taxon>Euteleostomi</taxon>
        <taxon>Actinopterygii</taxon>
        <taxon>Neopterygii</taxon>
        <taxon>Teleostei</taxon>
        <taxon>Neoteleostei</taxon>
        <taxon>Acanthomorphata</taxon>
        <taxon>Eupercaria</taxon>
        <taxon>Perciformes</taxon>
        <taxon>Notothenioidei</taxon>
        <taxon>Nototheniidae</taxon>
        <taxon>Dissostichus</taxon>
    </lineage>
</organism>
<proteinExistence type="inferred from homology"/>
<dbReference type="AlphaFoldDB" id="A0AAD9CCI4"/>
<keyword evidence="2" id="KW-0328">Glycosyltransferase</keyword>
<keyword evidence="5" id="KW-1185">Reference proteome</keyword>
<protein>
    <submittedName>
        <fullName evidence="4">UDP-glucuronosyltransferase 2B17</fullName>
    </submittedName>
</protein>
<dbReference type="PANTHER" id="PTHR48043:SF120">
    <property type="entry name" value="UDP GLUCURONOSYLTRANSFERASE 5 FAMILY, POLYPEPTIDE E1 ISOFORM X1"/>
    <property type="match status" value="1"/>
</dbReference>
<name>A0AAD9CCI4_DISEL</name>
<evidence type="ECO:0000256" key="1">
    <source>
        <dbReference type="ARBA" id="ARBA00009995"/>
    </source>
</evidence>
<evidence type="ECO:0000313" key="5">
    <source>
        <dbReference type="Proteomes" id="UP001228049"/>
    </source>
</evidence>
<dbReference type="PANTHER" id="PTHR48043">
    <property type="entry name" value="EG:EG0003.4 PROTEIN-RELATED"/>
    <property type="match status" value="1"/>
</dbReference>